<reference evidence="5" key="1">
    <citation type="journal article" date="2019" name="Int. J. Syst. Evol. Microbiol.">
        <title>The Global Catalogue of Microorganisms (GCM) 10K type strain sequencing project: providing services to taxonomists for standard genome sequencing and annotation.</title>
        <authorList>
            <consortium name="The Broad Institute Genomics Platform"/>
            <consortium name="The Broad Institute Genome Sequencing Center for Infectious Disease"/>
            <person name="Wu L."/>
            <person name="Ma J."/>
        </authorList>
    </citation>
    <scope>NUCLEOTIDE SEQUENCE [LARGE SCALE GENOMIC DNA]</scope>
    <source>
        <strain evidence="5">JCM 19129</strain>
    </source>
</reference>
<protein>
    <submittedName>
        <fullName evidence="4">DMT family transporter</fullName>
    </submittedName>
</protein>
<keyword evidence="2" id="KW-0472">Membrane</keyword>
<feature type="domain" description="EamA" evidence="3">
    <location>
        <begin position="21"/>
        <end position="154"/>
    </location>
</feature>
<dbReference type="Pfam" id="PF00892">
    <property type="entry name" value="EamA"/>
    <property type="match status" value="2"/>
</dbReference>
<dbReference type="PANTHER" id="PTHR12715">
    <property type="entry name" value="TRANSPORTER, DRUG/METABOLITE EXPORTER FAMILY"/>
    <property type="match status" value="1"/>
</dbReference>
<dbReference type="SUPFAM" id="SSF103481">
    <property type="entry name" value="Multidrug resistance efflux transporter EmrE"/>
    <property type="match status" value="2"/>
</dbReference>
<proteinExistence type="inferred from homology"/>
<dbReference type="InterPro" id="IPR052756">
    <property type="entry name" value="Alkyne_AA_exporter"/>
</dbReference>
<comment type="similarity">
    <text evidence="1">Belongs to the EamA transporter family.</text>
</comment>
<gene>
    <name evidence="4" type="ORF">GCM10025790_16710</name>
</gene>
<feature type="transmembrane region" description="Helical" evidence="2">
    <location>
        <begin position="232"/>
        <end position="251"/>
    </location>
</feature>
<evidence type="ECO:0000256" key="1">
    <source>
        <dbReference type="ARBA" id="ARBA00007362"/>
    </source>
</evidence>
<feature type="transmembrane region" description="Helical" evidence="2">
    <location>
        <begin position="81"/>
        <end position="103"/>
    </location>
</feature>
<keyword evidence="5" id="KW-1185">Reference proteome</keyword>
<dbReference type="PANTHER" id="PTHR12715:SF4">
    <property type="entry name" value="EAMA DOMAIN-CONTAINING PROTEIN"/>
    <property type="match status" value="1"/>
</dbReference>
<feature type="transmembrane region" description="Helical" evidence="2">
    <location>
        <begin position="109"/>
        <end position="131"/>
    </location>
</feature>
<evidence type="ECO:0000259" key="3">
    <source>
        <dbReference type="Pfam" id="PF00892"/>
    </source>
</evidence>
<dbReference type="EMBL" id="BAABLW010000007">
    <property type="protein sequence ID" value="GAA4921153.1"/>
    <property type="molecule type" value="Genomic_DNA"/>
</dbReference>
<feature type="transmembrane region" description="Helical" evidence="2">
    <location>
        <begin position="50"/>
        <end position="69"/>
    </location>
</feature>
<name>A0ABP9G0T6_9MICC</name>
<sequence>MTVAPASSAAEDKPAAPLLPVAAIVTTVLMWASTFVIMRAAAVDISPGPLALIRLFAGSLTLSALVLISRRGRPKMPGPRGLLLTAAFGVIWFAVYTLAFNWAGHFLDAGTVAMVVNLAPLMVGVAAVVVFKEAFSRRLFLGMLVSLSGIGFITAAGSTGQLAVAGLLIGFAAAVLYAAGMMVQKLALQHTDPLTATWLGCTSGLLALLPFLPQTLTELGWTGSGDGISTATLLGAVYMGIGPTALGFWFWGYAMTRFPTGRVASATLTVPAVVVVMSWLTLGEVPPPLAITGGAICLTGVALAQWRPRRRNQLRAGA</sequence>
<feature type="transmembrane region" description="Helical" evidence="2">
    <location>
        <begin position="195"/>
        <end position="212"/>
    </location>
</feature>
<dbReference type="RefSeq" id="WP_345477592.1">
    <property type="nucleotide sequence ID" value="NZ_BAABLW010000007.1"/>
</dbReference>
<dbReference type="InterPro" id="IPR000620">
    <property type="entry name" value="EamA_dom"/>
</dbReference>
<evidence type="ECO:0000313" key="4">
    <source>
        <dbReference type="EMBL" id="GAA4921153.1"/>
    </source>
</evidence>
<evidence type="ECO:0000313" key="5">
    <source>
        <dbReference type="Proteomes" id="UP001500368"/>
    </source>
</evidence>
<feature type="transmembrane region" description="Helical" evidence="2">
    <location>
        <begin position="18"/>
        <end position="38"/>
    </location>
</feature>
<keyword evidence="2" id="KW-1133">Transmembrane helix</keyword>
<dbReference type="Proteomes" id="UP001500368">
    <property type="component" value="Unassembled WGS sequence"/>
</dbReference>
<feature type="domain" description="EamA" evidence="3">
    <location>
        <begin position="166"/>
        <end position="303"/>
    </location>
</feature>
<feature type="transmembrane region" description="Helical" evidence="2">
    <location>
        <begin position="138"/>
        <end position="156"/>
    </location>
</feature>
<feature type="transmembrane region" description="Helical" evidence="2">
    <location>
        <begin position="288"/>
        <end position="306"/>
    </location>
</feature>
<organism evidence="4 5">
    <name type="scientific">Nesterenkonia rhizosphaerae</name>
    <dbReference type="NCBI Taxonomy" id="1348272"/>
    <lineage>
        <taxon>Bacteria</taxon>
        <taxon>Bacillati</taxon>
        <taxon>Actinomycetota</taxon>
        <taxon>Actinomycetes</taxon>
        <taxon>Micrococcales</taxon>
        <taxon>Micrococcaceae</taxon>
        <taxon>Nesterenkonia</taxon>
    </lineage>
</organism>
<evidence type="ECO:0000256" key="2">
    <source>
        <dbReference type="SAM" id="Phobius"/>
    </source>
</evidence>
<feature type="transmembrane region" description="Helical" evidence="2">
    <location>
        <begin position="263"/>
        <end position="282"/>
    </location>
</feature>
<feature type="transmembrane region" description="Helical" evidence="2">
    <location>
        <begin position="162"/>
        <end position="183"/>
    </location>
</feature>
<accession>A0ABP9G0T6</accession>
<keyword evidence="2" id="KW-0812">Transmembrane</keyword>
<comment type="caution">
    <text evidence="4">The sequence shown here is derived from an EMBL/GenBank/DDBJ whole genome shotgun (WGS) entry which is preliminary data.</text>
</comment>
<dbReference type="InterPro" id="IPR037185">
    <property type="entry name" value="EmrE-like"/>
</dbReference>